<sequence length="420" mass="44522">MKRLVRRFQHSEDGVIAVVLAIVLIPVIFLVGAGIDYARTIEVKAEIQSATDATALAVIRESPSLTSDTDFKNRAQAFFTASFPAKTGVTVTSFTPTRVGVQVTIAATATVDTSFSRIMHPDPLVVSGSSQATAGGKAVEVALVLDNTGSMNDSGKLAALKQASKDFLAYLDKTVVSRSDAKVALVPFARQVNLGTAVTTAGWLSYTKVNAVSKTTWKGCIDDRDQSYDVQLPVPEPSGASAYPADTCDTTSNGAPTLTSIRPLTTDYASLNTAIDSMTAGGNTNVTIGVAWGMEALTPYGPLATAVDLSNDRVTKIMVVLTDGDNTENRWQNVCTGTWYDYFTNCLSASSFNARTLSACTAAKNAGITIYTVRVIDGNADMLKSCASKDGFFYNVITANDLKPAFQSIGSSIAQFRLTQ</sequence>
<reference evidence="3" key="1">
    <citation type="journal article" date="2021" name="Front. Microbiol.">
        <title>Comprehensive Comparative Genomics and Phenotyping of Methylobacterium Species.</title>
        <authorList>
            <person name="Alessa O."/>
            <person name="Ogura Y."/>
            <person name="Fujitani Y."/>
            <person name="Takami H."/>
            <person name="Hayashi T."/>
            <person name="Sahin N."/>
            <person name="Tani A."/>
        </authorList>
    </citation>
    <scope>NUCLEOTIDE SEQUENCE</scope>
    <source>
        <strain evidence="3">KCTC 52305</strain>
    </source>
</reference>
<keyword evidence="4" id="KW-1185">Reference proteome</keyword>
<dbReference type="SUPFAM" id="SSF53300">
    <property type="entry name" value="vWA-like"/>
    <property type="match status" value="1"/>
</dbReference>
<dbReference type="EMBL" id="BPQH01000010">
    <property type="protein sequence ID" value="GJD50609.1"/>
    <property type="molecule type" value="Genomic_DNA"/>
</dbReference>
<dbReference type="Proteomes" id="UP001055167">
    <property type="component" value="Unassembled WGS sequence"/>
</dbReference>
<name>A0ABQ4QZK4_9HYPH</name>
<gene>
    <name evidence="3" type="ORF">OPKNFCMD_3352</name>
</gene>
<dbReference type="InterPro" id="IPR002035">
    <property type="entry name" value="VWF_A"/>
</dbReference>
<protein>
    <recommendedName>
        <fullName evidence="2">VWFA domain-containing protein</fullName>
    </recommendedName>
</protein>
<proteinExistence type="predicted"/>
<accession>A0ABQ4QZK4</accession>
<evidence type="ECO:0000313" key="4">
    <source>
        <dbReference type="Proteomes" id="UP001055167"/>
    </source>
</evidence>
<dbReference type="PROSITE" id="PS50234">
    <property type="entry name" value="VWFA"/>
    <property type="match status" value="1"/>
</dbReference>
<evidence type="ECO:0000256" key="1">
    <source>
        <dbReference type="SAM" id="Phobius"/>
    </source>
</evidence>
<dbReference type="InterPro" id="IPR036465">
    <property type="entry name" value="vWFA_dom_sf"/>
</dbReference>
<evidence type="ECO:0000313" key="3">
    <source>
        <dbReference type="EMBL" id="GJD50609.1"/>
    </source>
</evidence>
<dbReference type="Pfam" id="PF13400">
    <property type="entry name" value="Tad"/>
    <property type="match status" value="1"/>
</dbReference>
<organism evidence="3 4">
    <name type="scientific">Methylobacterium crusticola</name>
    <dbReference type="NCBI Taxonomy" id="1697972"/>
    <lineage>
        <taxon>Bacteria</taxon>
        <taxon>Pseudomonadati</taxon>
        <taxon>Pseudomonadota</taxon>
        <taxon>Alphaproteobacteria</taxon>
        <taxon>Hyphomicrobiales</taxon>
        <taxon>Methylobacteriaceae</taxon>
        <taxon>Methylobacterium</taxon>
    </lineage>
</organism>
<evidence type="ECO:0000259" key="2">
    <source>
        <dbReference type="PROSITE" id="PS50234"/>
    </source>
</evidence>
<dbReference type="InterPro" id="IPR028087">
    <property type="entry name" value="Tad_N"/>
</dbReference>
<reference evidence="3" key="2">
    <citation type="submission" date="2021-08" db="EMBL/GenBank/DDBJ databases">
        <authorList>
            <person name="Tani A."/>
            <person name="Ola A."/>
            <person name="Ogura Y."/>
            <person name="Katsura K."/>
            <person name="Hayashi T."/>
        </authorList>
    </citation>
    <scope>NUCLEOTIDE SEQUENCE</scope>
    <source>
        <strain evidence="3">KCTC 52305</strain>
    </source>
</reference>
<dbReference type="Gene3D" id="3.40.50.410">
    <property type="entry name" value="von Willebrand factor, type A domain"/>
    <property type="match status" value="2"/>
</dbReference>
<comment type="caution">
    <text evidence="3">The sequence shown here is derived from an EMBL/GenBank/DDBJ whole genome shotgun (WGS) entry which is preliminary data.</text>
</comment>
<keyword evidence="1" id="KW-1133">Transmembrane helix</keyword>
<feature type="transmembrane region" description="Helical" evidence="1">
    <location>
        <begin position="12"/>
        <end position="35"/>
    </location>
</feature>
<keyword evidence="1" id="KW-0472">Membrane</keyword>
<feature type="domain" description="VWFA" evidence="2">
    <location>
        <begin position="140"/>
        <end position="413"/>
    </location>
</feature>
<keyword evidence="1" id="KW-0812">Transmembrane</keyword>